<keyword evidence="1" id="KW-0489">Methyltransferase</keyword>
<dbReference type="SUPFAM" id="SSF53335">
    <property type="entry name" value="S-adenosyl-L-methionine-dependent methyltransferases"/>
    <property type="match status" value="1"/>
</dbReference>
<evidence type="ECO:0000256" key="2">
    <source>
        <dbReference type="ARBA" id="ARBA00022679"/>
    </source>
</evidence>
<dbReference type="EMBL" id="CP039628">
    <property type="protein sequence ID" value="QLI60462.1"/>
    <property type="molecule type" value="Genomic_DNA"/>
</dbReference>
<reference evidence="4 5" key="1">
    <citation type="submission" date="2019-04" db="EMBL/GenBank/DDBJ databases">
        <title>Novel transposon Tn6433 variants accelerate the dissemination of tet(E) in Aeromonas under oxytetracycline stresses.</title>
        <authorList>
            <person name="Shi Y."/>
            <person name="Tian Z."/>
            <person name="Zhang Y."/>
            <person name="Zhang H."/>
            <person name="Yang M."/>
        </authorList>
    </citation>
    <scope>NUCLEOTIDE SEQUENCE [LARGE SCALE GENOMIC DNA]</scope>
    <source>
        <strain evidence="4 5">T25-39</strain>
        <plasmid evidence="5">paeca2</plasmid>
    </source>
</reference>
<geneLocation type="plasmid" evidence="5">
    <name>paeca2</name>
</geneLocation>
<dbReference type="GO" id="GO:0032259">
    <property type="term" value="P:methylation"/>
    <property type="evidence" value="ECO:0007669"/>
    <property type="project" value="UniProtKB-KW"/>
</dbReference>
<evidence type="ECO:0000256" key="1">
    <source>
        <dbReference type="ARBA" id="ARBA00022603"/>
    </source>
</evidence>
<dbReference type="Gene3D" id="3.40.50.150">
    <property type="entry name" value="Vaccinia Virus protein VP39"/>
    <property type="match status" value="1"/>
</dbReference>
<dbReference type="GO" id="GO:0008168">
    <property type="term" value="F:methyltransferase activity"/>
    <property type="evidence" value="ECO:0007669"/>
    <property type="project" value="UniProtKB-KW"/>
</dbReference>
<protein>
    <submittedName>
        <fullName evidence="4">DUF4942 domain-containing protein</fullName>
    </submittedName>
</protein>
<organism evidence="4 5">
    <name type="scientific">Aeromonas caviae</name>
    <name type="common">Aeromonas punctata</name>
    <dbReference type="NCBI Taxonomy" id="648"/>
    <lineage>
        <taxon>Bacteria</taxon>
        <taxon>Pseudomonadati</taxon>
        <taxon>Pseudomonadota</taxon>
        <taxon>Gammaproteobacteria</taxon>
        <taxon>Aeromonadales</taxon>
        <taxon>Aeromonadaceae</taxon>
        <taxon>Aeromonas</taxon>
    </lineage>
</organism>
<dbReference type="InterPro" id="IPR002052">
    <property type="entry name" value="DNA_methylase_N6_adenine_CS"/>
</dbReference>
<dbReference type="Pfam" id="PF13708">
    <property type="entry name" value="DUF4942"/>
    <property type="match status" value="1"/>
</dbReference>
<evidence type="ECO:0000259" key="3">
    <source>
        <dbReference type="Pfam" id="PF13708"/>
    </source>
</evidence>
<evidence type="ECO:0000313" key="5">
    <source>
        <dbReference type="Proteomes" id="UP000266778"/>
    </source>
</evidence>
<evidence type="ECO:0000313" key="4">
    <source>
        <dbReference type="EMBL" id="QLI60462.1"/>
    </source>
</evidence>
<dbReference type="InterPro" id="IPR029063">
    <property type="entry name" value="SAM-dependent_MTases_sf"/>
</dbReference>
<name>A0A7D5UKT1_AERCA</name>
<keyword evidence="4" id="KW-0614">Plasmid</keyword>
<dbReference type="AlphaFoldDB" id="A0A7D5UKT1"/>
<gene>
    <name evidence="4" type="ORF">C1C91_23570</name>
</gene>
<sequence>MQDLQFYPTGAVLARKAFSKFNNKRVRRLLEPSAGRGDLLAGYFDSLHPYNRSESLVDCVELDLNNQAILRSKKLNVVGSDFLNFNSPTQYSHILMNPPFSVACQHVLHAWRLLHGGELVAIVNAETLKNPFSKERQLLAKLLEDHSGSPVEYLQEAFMSEDTQRVTNVEIAIIHLVKQGTGQSGFIDDLRREVDQKWGGAAGLEQLKNQVMLPSSDLENRVLDFRCTVEALIQAEDAKARYATLFGRLETLISEQPLPADAPVPLSIEETRNDAINKAYIEIKSRAWAGVLKSSQIADRLSTAALKRLYAEFDEVKKLEFDIPNILGFIQGVISQQGQIQIEMLMDVFDLFTKYRTDNRCYYQGWKSNDKHRTCAYRLKMSRMVLPSNDRSGYSWRSSVSWNDIQLFQDIDRVFAMLDGKHHSAIQGLESLFTVDATFKQLCQGERLSSDYFDARFYPGTSTFHLFPRRADLIDRLNRAIGKHRNWLPHEEGEASPAFWAQYDKAEKVTNGIASLKIDWRRLQHGEPAEQQREADKLHAALVASQDACGLTPWEPVLPPSPGQLSAA</sequence>
<dbReference type="InterPro" id="IPR031339">
    <property type="entry name" value="DUF4942"/>
</dbReference>
<proteinExistence type="predicted"/>
<dbReference type="Proteomes" id="UP000266778">
    <property type="component" value="Plasmid pAeca2"/>
</dbReference>
<keyword evidence="2" id="KW-0808">Transferase</keyword>
<accession>A0A7D5UKT1</accession>
<feature type="domain" description="DUF4942" evidence="3">
    <location>
        <begin position="282"/>
        <end position="486"/>
    </location>
</feature>
<dbReference type="PROSITE" id="PS00092">
    <property type="entry name" value="N6_MTASE"/>
    <property type="match status" value="1"/>
</dbReference>
<dbReference type="GO" id="GO:0003676">
    <property type="term" value="F:nucleic acid binding"/>
    <property type="evidence" value="ECO:0007669"/>
    <property type="project" value="InterPro"/>
</dbReference>